<dbReference type="InterPro" id="IPR050259">
    <property type="entry name" value="SDR"/>
</dbReference>
<evidence type="ECO:0000256" key="1">
    <source>
        <dbReference type="ARBA" id="ARBA00006484"/>
    </source>
</evidence>
<dbReference type="OrthoDB" id="9803333at2"/>
<dbReference type="PRINTS" id="PR00081">
    <property type="entry name" value="GDHRDH"/>
</dbReference>
<comment type="caution">
    <text evidence="2">The sequence shown here is derived from an EMBL/GenBank/DDBJ whole genome shotgun (WGS) entry which is preliminary data.</text>
</comment>
<dbReference type="RefSeq" id="WP_126293023.1">
    <property type="nucleotide sequence ID" value="NZ_CP155468.1"/>
</dbReference>
<proteinExistence type="inferred from homology"/>
<dbReference type="SUPFAM" id="SSF51735">
    <property type="entry name" value="NAD(P)-binding Rossmann-fold domains"/>
    <property type="match status" value="1"/>
</dbReference>
<dbReference type="InterPro" id="IPR002347">
    <property type="entry name" value="SDR_fam"/>
</dbReference>
<dbReference type="EMBL" id="RXNR01000007">
    <property type="protein sequence ID" value="RTQ95271.1"/>
    <property type="molecule type" value="Genomic_DNA"/>
</dbReference>
<dbReference type="Gene3D" id="3.40.50.720">
    <property type="entry name" value="NAD(P)-binding Rossmann-like Domain"/>
    <property type="match status" value="1"/>
</dbReference>
<dbReference type="Pfam" id="PF13561">
    <property type="entry name" value="adh_short_C2"/>
    <property type="match status" value="1"/>
</dbReference>
<dbReference type="NCBIfam" id="NF047420">
    <property type="entry name" value="EF_P_mod_YmfI"/>
    <property type="match status" value="1"/>
</dbReference>
<reference evidence="2 3" key="1">
    <citation type="submission" date="2018-12" db="EMBL/GenBank/DDBJ databases">
        <authorList>
            <person name="Yu L."/>
        </authorList>
    </citation>
    <scope>NUCLEOTIDE SEQUENCE [LARGE SCALE GENOMIC DNA]</scope>
    <source>
        <strain evidence="2 3">S5H2222</strain>
    </source>
</reference>
<dbReference type="PANTHER" id="PTHR42879:SF2">
    <property type="entry name" value="3-OXOACYL-[ACYL-CARRIER-PROTEIN] REDUCTASE FABG"/>
    <property type="match status" value="1"/>
</dbReference>
<comment type="similarity">
    <text evidence="1">Belongs to the short-chain dehydrogenases/reductases (SDR) family.</text>
</comment>
<dbReference type="PANTHER" id="PTHR42879">
    <property type="entry name" value="3-OXOACYL-(ACYL-CARRIER-PROTEIN) REDUCTASE"/>
    <property type="match status" value="1"/>
</dbReference>
<keyword evidence="3" id="KW-1185">Reference proteome</keyword>
<gene>
    <name evidence="2" type="ORF">EKG35_03935</name>
</gene>
<name>A0A431UW18_9BACI</name>
<dbReference type="Proteomes" id="UP000276349">
    <property type="component" value="Unassembled WGS sequence"/>
</dbReference>
<evidence type="ECO:0000313" key="2">
    <source>
        <dbReference type="EMBL" id="RTQ95271.1"/>
    </source>
</evidence>
<protein>
    <submittedName>
        <fullName evidence="2">SDR family oxidoreductase</fullName>
    </submittedName>
</protein>
<organism evidence="2 3">
    <name type="scientific">Lysinibacillus telephonicus</name>
    <dbReference type="NCBI Taxonomy" id="1714840"/>
    <lineage>
        <taxon>Bacteria</taxon>
        <taxon>Bacillati</taxon>
        <taxon>Bacillota</taxon>
        <taxon>Bacilli</taxon>
        <taxon>Bacillales</taxon>
        <taxon>Bacillaceae</taxon>
        <taxon>Lysinibacillus</taxon>
    </lineage>
</organism>
<evidence type="ECO:0000313" key="3">
    <source>
        <dbReference type="Proteomes" id="UP000276349"/>
    </source>
</evidence>
<dbReference type="InterPro" id="IPR036291">
    <property type="entry name" value="NAD(P)-bd_dom_sf"/>
</dbReference>
<accession>A0A431UW18</accession>
<dbReference type="CDD" id="cd05233">
    <property type="entry name" value="SDR_c"/>
    <property type="match status" value="1"/>
</dbReference>
<dbReference type="AlphaFoldDB" id="A0A431UW18"/>
<sequence length="242" mass="26631">MKHFALVIGASGAIGSAIAKRLAKDGWSLYLHFNNGRLKVDNLVRELSSTYPEQEFIAVQADFTEDDGAERLAGQIFSIKAIVVASGHAYYGLIEETPVSEMNRLWKVHVQNPIHLLALLSSKLRANDVSYIMFIGSIWGETGAAFESVYSAVKGAQHAFVKAYAKEVAFNHILVNAIAPGLIDTSMNQHLNNEEKQQLYEEIPLGRAGTTRDVANLVAFYLSGQADYVTGQIIRLNGGWYI</sequence>